<gene>
    <name evidence="1" type="ORF">GCM10022255_098570</name>
</gene>
<dbReference type="Proteomes" id="UP001500620">
    <property type="component" value="Unassembled WGS sequence"/>
</dbReference>
<keyword evidence="2" id="KW-1185">Reference proteome</keyword>
<dbReference type="SUPFAM" id="SSF52777">
    <property type="entry name" value="CoA-dependent acyltransferases"/>
    <property type="match status" value="2"/>
</dbReference>
<protein>
    <recommendedName>
        <fullName evidence="3">Condensation domain-containing protein</fullName>
    </recommendedName>
</protein>
<dbReference type="Gene3D" id="3.30.559.30">
    <property type="entry name" value="Nonribosomal peptide synthetase, condensation domain"/>
    <property type="match status" value="1"/>
</dbReference>
<proteinExistence type="predicted"/>
<reference evidence="2" key="1">
    <citation type="journal article" date="2019" name="Int. J. Syst. Evol. Microbiol.">
        <title>The Global Catalogue of Microorganisms (GCM) 10K type strain sequencing project: providing services to taxonomists for standard genome sequencing and annotation.</title>
        <authorList>
            <consortium name="The Broad Institute Genomics Platform"/>
            <consortium name="The Broad Institute Genome Sequencing Center for Infectious Disease"/>
            <person name="Wu L."/>
            <person name="Ma J."/>
        </authorList>
    </citation>
    <scope>NUCLEOTIDE SEQUENCE [LARGE SCALE GENOMIC DNA]</scope>
    <source>
        <strain evidence="2">JCM 17441</strain>
    </source>
</reference>
<evidence type="ECO:0000313" key="1">
    <source>
        <dbReference type="EMBL" id="GAA4262333.1"/>
    </source>
</evidence>
<dbReference type="InterPro" id="IPR023213">
    <property type="entry name" value="CAT-like_dom_sf"/>
</dbReference>
<evidence type="ECO:0000313" key="2">
    <source>
        <dbReference type="Proteomes" id="UP001500620"/>
    </source>
</evidence>
<dbReference type="Gene3D" id="3.30.559.10">
    <property type="entry name" value="Chloramphenicol acetyltransferase-like domain"/>
    <property type="match status" value="1"/>
</dbReference>
<accession>A0ABP8DR85</accession>
<organism evidence="1 2">
    <name type="scientific">Dactylosporangium darangshiense</name>
    <dbReference type="NCBI Taxonomy" id="579108"/>
    <lineage>
        <taxon>Bacteria</taxon>
        <taxon>Bacillati</taxon>
        <taxon>Actinomycetota</taxon>
        <taxon>Actinomycetes</taxon>
        <taxon>Micromonosporales</taxon>
        <taxon>Micromonosporaceae</taxon>
        <taxon>Dactylosporangium</taxon>
    </lineage>
</organism>
<name>A0ABP8DR85_9ACTN</name>
<dbReference type="RefSeq" id="WP_345139776.1">
    <property type="nucleotide sequence ID" value="NZ_BAABAT010000051.1"/>
</dbReference>
<comment type="caution">
    <text evidence="1">The sequence shown here is derived from an EMBL/GenBank/DDBJ whole genome shotgun (WGS) entry which is preliminary data.</text>
</comment>
<dbReference type="EMBL" id="BAABAT010000051">
    <property type="protein sequence ID" value="GAA4262333.1"/>
    <property type="molecule type" value="Genomic_DNA"/>
</dbReference>
<sequence length="432" mass="46907">MIVIPFEGPGAGRGALSWGQLEAWHAVRELGHWMPLGGARAVPAGTTIDDVAERLRFLMQRYVTLRTRLRPRTGGAAPEQEVFASGELRVEVVEGVDPEAVAERYRMRPLDLAGEWPIRAAVVTRDGVPAHLVVLVSRFATDAAGARTMRREVAERPAEPVAGLAPLAQAAWQASPAGRRQNGGAMRHFESVLRAMPAQRFATPVVPRSPRYWRARFDSAALPLALRAITARLDVDPAVTLLALFAAAVHETFGLNPVVVRPLVGNRFRAGLADVVCPAVQASLCLVDCETDLADLVDRARRAALGAFKHGYYDRRDLRALVERVSAERGEPLEIGCLLGDRRGPVPMDAPSAEDVEAALPASRLSWVRRQDRPAFAPFLLDVEDLPEVPGAVRCTADADTALIAPREAERVLWNMESLAVSFAHPARSSLG</sequence>
<evidence type="ECO:0008006" key="3">
    <source>
        <dbReference type="Google" id="ProtNLM"/>
    </source>
</evidence>